<evidence type="ECO:0000259" key="1">
    <source>
        <dbReference type="PROSITE" id="PS50043"/>
    </source>
</evidence>
<dbReference type="EMBL" id="AVPH01000212">
    <property type="protein sequence ID" value="ERE07225.1"/>
    <property type="molecule type" value="Genomic_DNA"/>
</dbReference>
<evidence type="ECO:0000313" key="3">
    <source>
        <dbReference type="Proteomes" id="UP000016426"/>
    </source>
</evidence>
<comment type="caution">
    <text evidence="2">The sequence shown here is derived from an EMBL/GenBank/DDBJ whole genome shotgun (WGS) entry which is preliminary data.</text>
</comment>
<name>A0ABP2XP81_9NEIS</name>
<dbReference type="SMART" id="SM00421">
    <property type="entry name" value="HTH_LUXR"/>
    <property type="match status" value="1"/>
</dbReference>
<sequence>MLHGISFISDEPGHRIVLSLSGQDSESNLPLQQMLLMAWPHIVGCARRLLIPKNRLFELTPRERDVFDLISNGETYDSAAYALGIDDATVKSHVARMLQRYEAVNSRHLIKILLSCSD</sequence>
<dbReference type="InterPro" id="IPR016032">
    <property type="entry name" value="Sig_transdc_resp-reg_C-effctor"/>
</dbReference>
<accession>A0ABP2XP81</accession>
<gene>
    <name evidence="2" type="ORF">O166_06655</name>
</gene>
<dbReference type="Proteomes" id="UP000016426">
    <property type="component" value="Unassembled WGS sequence"/>
</dbReference>
<proteinExistence type="predicted"/>
<feature type="domain" description="HTH luxR-type" evidence="1">
    <location>
        <begin position="52"/>
        <end position="117"/>
    </location>
</feature>
<protein>
    <recommendedName>
        <fullName evidence="1">HTH luxR-type domain-containing protein</fullName>
    </recommendedName>
</protein>
<reference evidence="2 3" key="1">
    <citation type="journal article" date="2013" name="Genome Announc.">
        <title>Genome Sequence of the Pigment-Producing Bacterium Pseudogulbenkiania ferrooxidans, Isolated from Loktak Lake.</title>
        <authorList>
            <person name="Puranik S."/>
            <person name="Talkal R."/>
            <person name="Qureshi A."/>
            <person name="Khardenavis A."/>
            <person name="Kapley A."/>
            <person name="Purohit H.J."/>
        </authorList>
    </citation>
    <scope>NUCLEOTIDE SEQUENCE [LARGE SCALE GENOMIC DNA]</scope>
    <source>
        <strain evidence="2 3">EGD-HP2</strain>
    </source>
</reference>
<dbReference type="PROSITE" id="PS50043">
    <property type="entry name" value="HTH_LUXR_2"/>
    <property type="match status" value="1"/>
</dbReference>
<dbReference type="PRINTS" id="PR00038">
    <property type="entry name" value="HTHLUXR"/>
</dbReference>
<dbReference type="SUPFAM" id="SSF46894">
    <property type="entry name" value="C-terminal effector domain of the bipartite response regulators"/>
    <property type="match status" value="1"/>
</dbReference>
<dbReference type="InterPro" id="IPR000792">
    <property type="entry name" value="Tscrpt_reg_LuxR_C"/>
</dbReference>
<dbReference type="Pfam" id="PF00196">
    <property type="entry name" value="GerE"/>
    <property type="match status" value="1"/>
</dbReference>
<organism evidence="2 3">
    <name type="scientific">Pseudogulbenkiania ferrooxidans EGD-HP2</name>
    <dbReference type="NCBI Taxonomy" id="1388764"/>
    <lineage>
        <taxon>Bacteria</taxon>
        <taxon>Pseudomonadati</taxon>
        <taxon>Pseudomonadota</taxon>
        <taxon>Betaproteobacteria</taxon>
        <taxon>Neisseriales</taxon>
        <taxon>Chromobacteriaceae</taxon>
        <taxon>Pseudogulbenkiania</taxon>
    </lineage>
</organism>
<evidence type="ECO:0000313" key="2">
    <source>
        <dbReference type="EMBL" id="ERE07225.1"/>
    </source>
</evidence>
<keyword evidence="3" id="KW-1185">Reference proteome</keyword>
<dbReference type="InterPro" id="IPR036388">
    <property type="entry name" value="WH-like_DNA-bd_sf"/>
</dbReference>
<dbReference type="Gene3D" id="1.10.10.10">
    <property type="entry name" value="Winged helix-like DNA-binding domain superfamily/Winged helix DNA-binding domain"/>
    <property type="match status" value="1"/>
</dbReference>